<evidence type="ECO:0000313" key="1">
    <source>
        <dbReference type="EMBL" id="MBW92538.1"/>
    </source>
</evidence>
<protein>
    <submittedName>
        <fullName evidence="1">Cyclic nucleotide-gated ion channel-like protein</fullName>
    </submittedName>
</protein>
<sequence>MDRISMTK</sequence>
<dbReference type="EMBL" id="GGEC01012055">
    <property type="protein sequence ID" value="MBW92538.1"/>
    <property type="molecule type" value="Transcribed_RNA"/>
</dbReference>
<name>A0A2P2JGD3_RHIMU</name>
<proteinExistence type="predicted"/>
<reference evidence="1" key="1">
    <citation type="submission" date="2018-02" db="EMBL/GenBank/DDBJ databases">
        <title>Rhizophora mucronata_Transcriptome.</title>
        <authorList>
            <person name="Meera S.P."/>
            <person name="Sreeshan A."/>
            <person name="Augustine A."/>
        </authorList>
    </citation>
    <scope>NUCLEOTIDE SEQUENCE</scope>
    <source>
        <tissue evidence="1">Leaf</tissue>
    </source>
</reference>
<accession>A0A2P2JGD3</accession>
<organism evidence="1">
    <name type="scientific">Rhizophora mucronata</name>
    <name type="common">Asiatic mangrove</name>
    <dbReference type="NCBI Taxonomy" id="61149"/>
    <lineage>
        <taxon>Eukaryota</taxon>
        <taxon>Viridiplantae</taxon>
        <taxon>Streptophyta</taxon>
        <taxon>Embryophyta</taxon>
        <taxon>Tracheophyta</taxon>
        <taxon>Spermatophyta</taxon>
        <taxon>Magnoliopsida</taxon>
        <taxon>eudicotyledons</taxon>
        <taxon>Gunneridae</taxon>
        <taxon>Pentapetalae</taxon>
        <taxon>rosids</taxon>
        <taxon>fabids</taxon>
        <taxon>Malpighiales</taxon>
        <taxon>Rhizophoraceae</taxon>
        <taxon>Rhizophora</taxon>
    </lineage>
</organism>